<dbReference type="Proteomes" id="UP000189911">
    <property type="component" value="Chromosome F"/>
</dbReference>
<feature type="region of interest" description="Disordered" evidence="1">
    <location>
        <begin position="56"/>
        <end position="75"/>
    </location>
</feature>
<sequence length="288" mass="32940">MKALRAKDTNVAEPRGNRKYKIEKRKLVHAKKQQPAEAIFKNSMESFLEVAPLSGSKVGSPELRPRSSDMQSNQDSIAAPDTLSQHALEHLQFTICEREMDTTSCGHPFCHRLKRVKLPLTDFRNLLLFDLEMIPEQFKVQLTNLRNGCYRNQVYQSIWSDWKLPPNLNGTAKELNKLEEFSMDQLFIGECAPTSPLSSGSNLKTTDRVRSRRNVMPHSFLAQRNQSSIFEEPLDPAELLRESSSISVSLEEKAFDNCRMHRHNKLGCVLAKDPKISNDEEFKSHDLN</sequence>
<evidence type="ECO:0000313" key="3">
    <source>
        <dbReference type="Proteomes" id="UP000189911"/>
    </source>
</evidence>
<accession>A0A1G4KAW6</accession>
<dbReference type="OrthoDB" id="4036065at2759"/>
<evidence type="ECO:0000256" key="1">
    <source>
        <dbReference type="SAM" id="MobiDB-lite"/>
    </source>
</evidence>
<dbReference type="AlphaFoldDB" id="A0A1G4KAW6"/>
<name>A0A1G4KAW6_9SACH</name>
<protein>
    <submittedName>
        <fullName evidence="2">LANO_0F11584g1_1</fullName>
    </submittedName>
</protein>
<dbReference type="InterPro" id="IPR018847">
    <property type="entry name" value="Monopolin_cplx_su_Mam1"/>
</dbReference>
<keyword evidence="3" id="KW-1185">Reference proteome</keyword>
<proteinExistence type="predicted"/>
<dbReference type="Pfam" id="PF10434">
    <property type="entry name" value="MAM1"/>
    <property type="match status" value="1"/>
</dbReference>
<gene>
    <name evidence="2" type="ORF">LANO_0F11584G</name>
</gene>
<evidence type="ECO:0000313" key="2">
    <source>
        <dbReference type="EMBL" id="SCV01399.1"/>
    </source>
</evidence>
<reference evidence="3" key="1">
    <citation type="submission" date="2016-03" db="EMBL/GenBank/DDBJ databases">
        <authorList>
            <person name="Devillers Hugo."/>
        </authorList>
    </citation>
    <scope>NUCLEOTIDE SEQUENCE [LARGE SCALE GENOMIC DNA]</scope>
</reference>
<dbReference type="EMBL" id="LT598452">
    <property type="protein sequence ID" value="SCV01399.1"/>
    <property type="molecule type" value="Genomic_DNA"/>
</dbReference>
<organism evidence="2 3">
    <name type="scientific">Lachancea nothofagi CBS 11611</name>
    <dbReference type="NCBI Taxonomy" id="1266666"/>
    <lineage>
        <taxon>Eukaryota</taxon>
        <taxon>Fungi</taxon>
        <taxon>Dikarya</taxon>
        <taxon>Ascomycota</taxon>
        <taxon>Saccharomycotina</taxon>
        <taxon>Saccharomycetes</taxon>
        <taxon>Saccharomycetales</taxon>
        <taxon>Saccharomycetaceae</taxon>
        <taxon>Lachancea</taxon>
    </lineage>
</organism>